<accession>A0A1W1CT73</accession>
<gene>
    <name evidence="1" type="ORF">MNB_SV-13-713</name>
</gene>
<reference evidence="1" key="1">
    <citation type="submission" date="2016-10" db="EMBL/GenBank/DDBJ databases">
        <authorList>
            <person name="de Groot N.N."/>
        </authorList>
    </citation>
    <scope>NUCLEOTIDE SEQUENCE</scope>
</reference>
<organism evidence="1">
    <name type="scientific">hydrothermal vent metagenome</name>
    <dbReference type="NCBI Taxonomy" id="652676"/>
    <lineage>
        <taxon>unclassified sequences</taxon>
        <taxon>metagenomes</taxon>
        <taxon>ecological metagenomes</taxon>
    </lineage>
</organism>
<proteinExistence type="predicted"/>
<sequence>MDKFKSSMAMVAIFGLIGCGDTTALTGEDSIRVSVEDILGLSKPADRDKGGTSIPETDVIKTNITSDPVDAIDIFETKSVGYTLKSSSLPVCYNTGDVRLDYEGALKTYTCRWLCGIYEGDGPIEVKLIFTKSGTWTLTNEELLTASSRCK</sequence>
<dbReference type="PROSITE" id="PS51257">
    <property type="entry name" value="PROKAR_LIPOPROTEIN"/>
    <property type="match status" value="1"/>
</dbReference>
<protein>
    <recommendedName>
        <fullName evidence="2">Lipoprotein</fullName>
    </recommendedName>
</protein>
<evidence type="ECO:0000313" key="1">
    <source>
        <dbReference type="EMBL" id="SFV68925.1"/>
    </source>
</evidence>
<name>A0A1W1CT73_9ZZZZ</name>
<dbReference type="AlphaFoldDB" id="A0A1W1CT73"/>
<evidence type="ECO:0008006" key="2">
    <source>
        <dbReference type="Google" id="ProtNLM"/>
    </source>
</evidence>
<dbReference type="EMBL" id="FPHM01000125">
    <property type="protein sequence ID" value="SFV68925.1"/>
    <property type="molecule type" value="Genomic_DNA"/>
</dbReference>